<name>A0A3P3T9Z0_9BACL</name>
<dbReference type="AlphaFoldDB" id="A0A3P3T9Z0"/>
<proteinExistence type="predicted"/>
<reference evidence="1 2" key="1">
    <citation type="submission" date="2018-11" db="EMBL/GenBank/DDBJ databases">
        <title>Genome sequencing of Paenibacillus sp. KCOM 3021 (= ChDC PVNT-B20).</title>
        <authorList>
            <person name="Kook J.-K."/>
            <person name="Park S.-N."/>
            <person name="Lim Y.K."/>
        </authorList>
    </citation>
    <scope>NUCLEOTIDE SEQUENCE [LARGE SCALE GENOMIC DNA]</scope>
    <source>
        <strain evidence="1 2">KCOM 3021</strain>
    </source>
</reference>
<dbReference type="OrthoDB" id="2622777at2"/>
<sequence>MSGIDFSKYPIVDELIQNCDMENEREHILWLQGTQNAAAVLLAEMHLLCKAGLSDSIPLRNRSKVCANYYYGTANHKVHVFAAHQALNDLGMTEKDLSKLFSHKDVFGRR</sequence>
<dbReference type="EMBL" id="RRCN01000002">
    <property type="protein sequence ID" value="RRJ54827.1"/>
    <property type="molecule type" value="Genomic_DNA"/>
</dbReference>
<gene>
    <name evidence="1" type="ORF">EHV15_35225</name>
</gene>
<organism evidence="1 2">
    <name type="scientific">Paenibacillus oralis</name>
    <dbReference type="NCBI Taxonomy" id="2490856"/>
    <lineage>
        <taxon>Bacteria</taxon>
        <taxon>Bacillati</taxon>
        <taxon>Bacillota</taxon>
        <taxon>Bacilli</taxon>
        <taxon>Bacillales</taxon>
        <taxon>Paenibacillaceae</taxon>
        <taxon>Paenibacillus</taxon>
    </lineage>
</organism>
<accession>A0A3P3T9Z0</accession>
<evidence type="ECO:0000313" key="1">
    <source>
        <dbReference type="EMBL" id="RRJ54827.1"/>
    </source>
</evidence>
<dbReference type="RefSeq" id="WP_128635911.1">
    <property type="nucleotide sequence ID" value="NZ_RRCN01000002.1"/>
</dbReference>
<evidence type="ECO:0000313" key="2">
    <source>
        <dbReference type="Proteomes" id="UP000267017"/>
    </source>
</evidence>
<dbReference type="Proteomes" id="UP000267017">
    <property type="component" value="Unassembled WGS sequence"/>
</dbReference>
<keyword evidence="2" id="KW-1185">Reference proteome</keyword>
<comment type="caution">
    <text evidence="1">The sequence shown here is derived from an EMBL/GenBank/DDBJ whole genome shotgun (WGS) entry which is preliminary data.</text>
</comment>
<protein>
    <submittedName>
        <fullName evidence="1">Uncharacterized protein</fullName>
    </submittedName>
</protein>